<keyword evidence="2" id="KW-0732">Signal</keyword>
<proteinExistence type="predicted"/>
<name>A0A7N5JNC7_AILME</name>
<dbReference type="PANTHER" id="PTHR24253">
    <property type="entry name" value="TRANSMEMBRANE PROTEASE SERINE"/>
    <property type="match status" value="1"/>
</dbReference>
<dbReference type="AlphaFoldDB" id="A0A7N5JNC7"/>
<dbReference type="PROSITE" id="PS50240">
    <property type="entry name" value="TRYPSIN_DOM"/>
    <property type="match status" value="1"/>
</dbReference>
<dbReference type="Gene3D" id="2.40.10.10">
    <property type="entry name" value="Trypsin-like serine proteases"/>
    <property type="match status" value="2"/>
</dbReference>
<evidence type="ECO:0000259" key="6">
    <source>
        <dbReference type="PROSITE" id="PS50240"/>
    </source>
</evidence>
<dbReference type="InterPro" id="IPR009003">
    <property type="entry name" value="Peptidase_S1_PA"/>
</dbReference>
<dbReference type="Pfam" id="PF00089">
    <property type="entry name" value="Trypsin"/>
    <property type="match status" value="1"/>
</dbReference>
<keyword evidence="8" id="KW-1185">Reference proteome</keyword>
<sequence>MWKGSVEPLGSLCSHVEYTAKLGDIFMKNTSRMAIEIPVQDIVVHQDYNPIGLIENDIALVLLEFPVNFSSHIQPVCLPKKAFMVQTGTECWVTGWGKLNEADKSEDSSEWLQEAELNIIRYEKCNTMLQTEMETTSDVVKEGTVCGYSTQGKDACQVSSWALVCLAILLSPHNFLIHRPLHSPLMHVKGTQGDKLPRLGRAGLPASFSRRTWCYLEGVGRRGESQVENNRNASHVF</sequence>
<dbReference type="InterPro" id="IPR043504">
    <property type="entry name" value="Peptidase_S1_PA_chymotrypsin"/>
</dbReference>
<dbReference type="GO" id="GO:0004252">
    <property type="term" value="F:serine-type endopeptidase activity"/>
    <property type="evidence" value="ECO:0007669"/>
    <property type="project" value="InterPro"/>
</dbReference>
<accession>A0A7N5JNC7</accession>
<keyword evidence="4" id="KW-1015">Disulfide bond</keyword>
<reference evidence="7 8" key="1">
    <citation type="journal article" date="2010" name="Nature">
        <title>The sequence and de novo assembly of the giant panda genome.</title>
        <authorList>
            <person name="Li R."/>
            <person name="Fan W."/>
            <person name="Tian G."/>
            <person name="Zhu H."/>
            <person name="He L."/>
            <person name="Cai J."/>
            <person name="Huang Q."/>
            <person name="Cai Q."/>
            <person name="Li B."/>
            <person name="Bai Y."/>
            <person name="Zhang Z."/>
            <person name="Zhang Y."/>
            <person name="Wang W."/>
            <person name="Li J."/>
            <person name="Wei F."/>
            <person name="Li H."/>
            <person name="Jian M."/>
            <person name="Li J."/>
            <person name="Zhang Z."/>
            <person name="Nielsen R."/>
            <person name="Li D."/>
            <person name="Gu W."/>
            <person name="Yang Z."/>
            <person name="Xuan Z."/>
            <person name="Ryder O.A."/>
            <person name="Leung F.C."/>
            <person name="Zhou Y."/>
            <person name="Cao J."/>
            <person name="Sun X."/>
            <person name="Fu Y."/>
            <person name="Fang X."/>
            <person name="Guo X."/>
            <person name="Wang B."/>
            <person name="Hou R."/>
            <person name="Shen F."/>
            <person name="Mu B."/>
            <person name="Ni P."/>
            <person name="Lin R."/>
            <person name="Qian W."/>
            <person name="Wang G."/>
            <person name="Yu C."/>
            <person name="Nie W."/>
            <person name="Wang J."/>
            <person name="Wu Z."/>
            <person name="Liang H."/>
            <person name="Min J."/>
            <person name="Wu Q."/>
            <person name="Cheng S."/>
            <person name="Ruan J."/>
            <person name="Wang M."/>
            <person name="Shi Z."/>
            <person name="Wen M."/>
            <person name="Liu B."/>
            <person name="Ren X."/>
            <person name="Zheng H."/>
            <person name="Dong D."/>
            <person name="Cook K."/>
            <person name="Shan G."/>
            <person name="Zhang H."/>
            <person name="Kosiol C."/>
            <person name="Xie X."/>
            <person name="Lu Z."/>
            <person name="Zheng H."/>
            <person name="Li Y."/>
            <person name="Steiner C.C."/>
            <person name="Lam T.T."/>
            <person name="Lin S."/>
            <person name="Zhang Q."/>
            <person name="Li G."/>
            <person name="Tian J."/>
            <person name="Gong T."/>
            <person name="Liu H."/>
            <person name="Zhang D."/>
            <person name="Fang L."/>
            <person name="Ye C."/>
            <person name="Zhang J."/>
            <person name="Hu W."/>
            <person name="Xu A."/>
            <person name="Ren Y."/>
            <person name="Zhang G."/>
            <person name="Bruford M.W."/>
            <person name="Li Q."/>
            <person name="Ma L."/>
            <person name="Guo Y."/>
            <person name="An N."/>
            <person name="Hu Y."/>
            <person name="Zheng Y."/>
            <person name="Shi Y."/>
            <person name="Li Z."/>
            <person name="Liu Q."/>
            <person name="Chen Y."/>
            <person name="Zhao J."/>
            <person name="Qu N."/>
            <person name="Zhao S."/>
            <person name="Tian F."/>
            <person name="Wang X."/>
            <person name="Wang H."/>
            <person name="Xu L."/>
            <person name="Liu X."/>
            <person name="Vinar T."/>
            <person name="Wang Y."/>
            <person name="Lam T.W."/>
            <person name="Yiu S.M."/>
            <person name="Liu S."/>
            <person name="Zhang H."/>
            <person name="Li D."/>
            <person name="Huang Y."/>
            <person name="Wang X."/>
            <person name="Yang G."/>
            <person name="Jiang Z."/>
            <person name="Wang J."/>
            <person name="Qin N."/>
            <person name="Li L."/>
            <person name="Li J."/>
            <person name="Bolund L."/>
            <person name="Kristiansen K."/>
            <person name="Wong G.K."/>
            <person name="Olson M."/>
            <person name="Zhang X."/>
            <person name="Li S."/>
            <person name="Yang H."/>
            <person name="Wang J."/>
            <person name="Wang J."/>
        </authorList>
    </citation>
    <scope>NUCLEOTIDE SEQUENCE [LARGE SCALE GENOMIC DNA]</scope>
</reference>
<keyword evidence="1" id="KW-0645">Protease</keyword>
<dbReference type="SMART" id="SM00020">
    <property type="entry name" value="Tryp_SPc"/>
    <property type="match status" value="1"/>
</dbReference>
<evidence type="ECO:0000313" key="7">
    <source>
        <dbReference type="Ensembl" id="ENSAMEP00000025938.1"/>
    </source>
</evidence>
<dbReference type="Proteomes" id="UP000008912">
    <property type="component" value="Unassembled WGS sequence"/>
</dbReference>
<feature type="domain" description="Peptidase S1" evidence="6">
    <location>
        <begin position="13"/>
        <end position="224"/>
    </location>
</feature>
<evidence type="ECO:0000256" key="4">
    <source>
        <dbReference type="ARBA" id="ARBA00023157"/>
    </source>
</evidence>
<reference evidence="7" key="3">
    <citation type="submission" date="2025-09" db="UniProtKB">
        <authorList>
            <consortium name="Ensembl"/>
        </authorList>
    </citation>
    <scope>IDENTIFICATION</scope>
</reference>
<dbReference type="GeneTree" id="ENSGT00940000162829"/>
<protein>
    <recommendedName>
        <fullName evidence="6">Peptidase S1 domain-containing protein</fullName>
    </recommendedName>
</protein>
<dbReference type="GO" id="GO:0006508">
    <property type="term" value="P:proteolysis"/>
    <property type="evidence" value="ECO:0007669"/>
    <property type="project" value="UniProtKB-KW"/>
</dbReference>
<dbReference type="SUPFAM" id="SSF50494">
    <property type="entry name" value="Trypsin-like serine proteases"/>
    <property type="match status" value="1"/>
</dbReference>
<organism evidence="7 8">
    <name type="scientific">Ailuropoda melanoleuca</name>
    <name type="common">Giant panda</name>
    <dbReference type="NCBI Taxonomy" id="9646"/>
    <lineage>
        <taxon>Eukaryota</taxon>
        <taxon>Metazoa</taxon>
        <taxon>Chordata</taxon>
        <taxon>Craniata</taxon>
        <taxon>Vertebrata</taxon>
        <taxon>Euteleostomi</taxon>
        <taxon>Mammalia</taxon>
        <taxon>Eutheria</taxon>
        <taxon>Laurasiatheria</taxon>
        <taxon>Carnivora</taxon>
        <taxon>Caniformia</taxon>
        <taxon>Ursidae</taxon>
        <taxon>Ailuropoda</taxon>
    </lineage>
</organism>
<keyword evidence="5" id="KW-0325">Glycoprotein</keyword>
<evidence type="ECO:0000256" key="2">
    <source>
        <dbReference type="ARBA" id="ARBA00022729"/>
    </source>
</evidence>
<dbReference type="Ensembl" id="ENSAMET00000042033.1">
    <property type="protein sequence ID" value="ENSAMEP00000025938.1"/>
    <property type="gene ID" value="ENSAMEG00000023805.1"/>
</dbReference>
<dbReference type="InParanoid" id="A0A7N5JNC7"/>
<reference evidence="7" key="2">
    <citation type="submission" date="2025-08" db="UniProtKB">
        <authorList>
            <consortium name="Ensembl"/>
        </authorList>
    </citation>
    <scope>IDENTIFICATION</scope>
</reference>
<evidence type="ECO:0000256" key="1">
    <source>
        <dbReference type="ARBA" id="ARBA00022670"/>
    </source>
</evidence>
<evidence type="ECO:0000256" key="5">
    <source>
        <dbReference type="ARBA" id="ARBA00023180"/>
    </source>
</evidence>
<dbReference type="PANTHER" id="PTHR24253:SF159">
    <property type="entry name" value="SERINE PROTEASE 42"/>
    <property type="match status" value="1"/>
</dbReference>
<evidence type="ECO:0000313" key="8">
    <source>
        <dbReference type="Proteomes" id="UP000008912"/>
    </source>
</evidence>
<evidence type="ECO:0000256" key="3">
    <source>
        <dbReference type="ARBA" id="ARBA00022801"/>
    </source>
</evidence>
<keyword evidence="3" id="KW-0378">Hydrolase</keyword>
<dbReference type="InterPro" id="IPR001254">
    <property type="entry name" value="Trypsin_dom"/>
</dbReference>